<name>A0AB39QYD3_9ACTN</name>
<feature type="site" description="Important for catalytic activity" evidence="4">
    <location>
        <position position="141"/>
    </location>
</feature>
<evidence type="ECO:0000256" key="2">
    <source>
        <dbReference type="ARBA" id="ARBA00009463"/>
    </source>
</evidence>
<feature type="domain" description="3-hydroxyacyl-CoA dehydrogenase NAD binding" evidence="6">
    <location>
        <begin position="6"/>
        <end position="185"/>
    </location>
</feature>
<dbReference type="EMBL" id="CP163441">
    <property type="protein sequence ID" value="XDQ47552.1"/>
    <property type="molecule type" value="Genomic_DNA"/>
</dbReference>
<reference evidence="7" key="1">
    <citation type="submission" date="2024-07" db="EMBL/GenBank/DDBJ databases">
        <authorList>
            <person name="Yu S.T."/>
        </authorList>
    </citation>
    <scope>NUCLEOTIDE SEQUENCE</scope>
    <source>
        <strain evidence="7">R39</strain>
    </source>
</reference>
<dbReference type="InterPro" id="IPR006108">
    <property type="entry name" value="3HC_DH_C"/>
</dbReference>
<evidence type="ECO:0000256" key="1">
    <source>
        <dbReference type="ARBA" id="ARBA00005086"/>
    </source>
</evidence>
<dbReference type="InterPro" id="IPR022694">
    <property type="entry name" value="3-OHacyl-CoA_DH"/>
</dbReference>
<evidence type="ECO:0000256" key="4">
    <source>
        <dbReference type="PIRSR" id="PIRSR000105-1"/>
    </source>
</evidence>
<dbReference type="Gene3D" id="1.10.1040.10">
    <property type="entry name" value="N-(1-d-carboxylethyl)-l-norvaline Dehydrogenase, domain 2"/>
    <property type="match status" value="1"/>
</dbReference>
<protein>
    <submittedName>
        <fullName evidence="7">3-hydroxybutyryl-CoA dehydrogenase</fullName>
    </submittedName>
</protein>
<dbReference type="NCBIfam" id="NF005875">
    <property type="entry name" value="PRK07819.1"/>
    <property type="match status" value="1"/>
</dbReference>
<dbReference type="InterPro" id="IPR008927">
    <property type="entry name" value="6-PGluconate_DH-like_C_sf"/>
</dbReference>
<dbReference type="PANTHER" id="PTHR48075">
    <property type="entry name" value="3-HYDROXYACYL-COA DEHYDROGENASE FAMILY PROTEIN"/>
    <property type="match status" value="1"/>
</dbReference>
<evidence type="ECO:0000256" key="3">
    <source>
        <dbReference type="ARBA" id="ARBA00023002"/>
    </source>
</evidence>
<dbReference type="GO" id="GO:0006635">
    <property type="term" value="P:fatty acid beta-oxidation"/>
    <property type="evidence" value="ECO:0007669"/>
    <property type="project" value="TreeGrafter"/>
</dbReference>
<dbReference type="Pfam" id="PF02737">
    <property type="entry name" value="3HCDH_N"/>
    <property type="match status" value="1"/>
</dbReference>
<dbReference type="Pfam" id="PF00725">
    <property type="entry name" value="3HCDH"/>
    <property type="match status" value="1"/>
</dbReference>
<dbReference type="GO" id="GO:0070403">
    <property type="term" value="F:NAD+ binding"/>
    <property type="evidence" value="ECO:0007669"/>
    <property type="project" value="InterPro"/>
</dbReference>
<dbReference type="GO" id="GO:0008691">
    <property type="term" value="F:3-hydroxybutyryl-CoA dehydrogenase activity"/>
    <property type="evidence" value="ECO:0007669"/>
    <property type="project" value="TreeGrafter"/>
</dbReference>
<sequence>MRARRVGVVGGGTMGAGIAAECLRAGLDVRIVGSGPASADRARTRVLGLLDRAQAKGRIDDARRADAEGRAVFGADPDALADRDFVIEAVTEDRETKLRLFTALGKTVEDPEAVLASTTSSFAVADLAAATDRRGYVIGLHFFNPVPTMPLVEVIRSAYTTDRTAARAEELITEVLGKEIVRAEDRCGFVVNALLIPYLMAAVRMYESGVATAEDIDRGMTLGCGHPMGPLAVLDLIGLDVIADVARSMEDGTGDPRHAVPPLLDRLIGEGRLGRKTGHGFHRYDTVRAAS</sequence>
<dbReference type="SUPFAM" id="SSF48179">
    <property type="entry name" value="6-phosphogluconate dehydrogenase C-terminal domain-like"/>
    <property type="match status" value="1"/>
</dbReference>
<dbReference type="InterPro" id="IPR036291">
    <property type="entry name" value="NAD(P)-bd_dom_sf"/>
</dbReference>
<keyword evidence="3" id="KW-0560">Oxidoreductase</keyword>
<organism evidence="7">
    <name type="scientific">Streptomyces sp. R39</name>
    <dbReference type="NCBI Taxonomy" id="3238631"/>
    <lineage>
        <taxon>Bacteria</taxon>
        <taxon>Bacillati</taxon>
        <taxon>Actinomycetota</taxon>
        <taxon>Actinomycetes</taxon>
        <taxon>Kitasatosporales</taxon>
        <taxon>Streptomycetaceae</taxon>
        <taxon>Streptomyces</taxon>
    </lineage>
</organism>
<feature type="domain" description="3-hydroxyacyl-CoA dehydrogenase C-terminal" evidence="5">
    <location>
        <begin position="188"/>
        <end position="284"/>
    </location>
</feature>
<dbReference type="InterPro" id="IPR013328">
    <property type="entry name" value="6PGD_dom2"/>
</dbReference>
<dbReference type="SUPFAM" id="SSF51735">
    <property type="entry name" value="NAD(P)-binding Rossmann-fold domains"/>
    <property type="match status" value="1"/>
</dbReference>
<dbReference type="PIRSF" id="PIRSF000105">
    <property type="entry name" value="HCDH"/>
    <property type="match status" value="1"/>
</dbReference>
<comment type="pathway">
    <text evidence="1">Lipid metabolism; butanoate metabolism.</text>
</comment>
<dbReference type="PANTHER" id="PTHR48075:SF9">
    <property type="entry name" value="3-HYDROXYBUTYRYL-COA DEHYDROGENASE"/>
    <property type="match status" value="1"/>
</dbReference>
<dbReference type="AlphaFoldDB" id="A0AB39QYD3"/>
<evidence type="ECO:0000259" key="6">
    <source>
        <dbReference type="Pfam" id="PF02737"/>
    </source>
</evidence>
<accession>A0AB39QYD3</accession>
<comment type="similarity">
    <text evidence="2">Belongs to the 3-hydroxyacyl-CoA dehydrogenase family.</text>
</comment>
<evidence type="ECO:0000259" key="5">
    <source>
        <dbReference type="Pfam" id="PF00725"/>
    </source>
</evidence>
<evidence type="ECO:0000313" key="7">
    <source>
        <dbReference type="EMBL" id="XDQ47552.1"/>
    </source>
</evidence>
<dbReference type="Gene3D" id="3.40.50.720">
    <property type="entry name" value="NAD(P)-binding Rossmann-like Domain"/>
    <property type="match status" value="1"/>
</dbReference>
<proteinExistence type="inferred from homology"/>
<gene>
    <name evidence="7" type="ORF">AB5J52_37675</name>
</gene>
<dbReference type="InterPro" id="IPR006176">
    <property type="entry name" value="3-OHacyl-CoA_DH_NAD-bd"/>
</dbReference>
<dbReference type="RefSeq" id="WP_369226462.1">
    <property type="nucleotide sequence ID" value="NZ_CP163441.1"/>
</dbReference>